<keyword evidence="2" id="KW-0472">Membrane</keyword>
<sequence>MASADNSVELLTSLLDAVRNDDVQRFKFLLSTHPEILDLAAKNWPEHPLIAVCKMRSFGVVEEIRIQKPEFARLKDDKDCHALLHWSCVRGDAEMVKVLVDLDSQLCCVCLTELSMIPLQTAVIHGRLDVIRELLRACPESLETLTSLKESAVHLAAKFHQPEAFMFLLRELKLDQIHLLYGLDSEGCSAIEIATGNNLITEGHIPVEKRDSDNGCNLHEAVRREGLDSESEESDESEAEESDEQQPNFHSESHLIISDDYVNNGPVLEAITLDELQRFTNEIRGCNSRCWLLEKRKFMLIFPAILLGLGFSSTVILPYFFPREKSIPNNQVVFQFRDTVTKHLPPVFYIMTLITIVLTTSSINLTMLLFSLPFRSFLFLCGISTFALYVLLTYCIMPRFFVRIGFHDVSSFQVMWTLALGLVFLGAIIFLLVKYCFHKQILRMKILLTLFLSDLCFRLTVALSFLWLRLIRSRAYSFMIRYTSDPNEHSFPNGHDFTIRDQPNSNGYGFTIPDNNGRRRTNFRRALHLRRKPILFWQFRR</sequence>
<keyword evidence="4" id="KW-1185">Reference proteome</keyword>
<evidence type="ECO:0000256" key="1">
    <source>
        <dbReference type="SAM" id="MobiDB-lite"/>
    </source>
</evidence>
<feature type="compositionally biased region" description="Acidic residues" evidence="1">
    <location>
        <begin position="228"/>
        <end position="244"/>
    </location>
</feature>
<protein>
    <recommendedName>
        <fullName evidence="5">PGG domain-containing protein</fullName>
    </recommendedName>
</protein>
<dbReference type="InterPro" id="IPR036770">
    <property type="entry name" value="Ankyrin_rpt-contain_sf"/>
</dbReference>
<dbReference type="Proteomes" id="UP001168877">
    <property type="component" value="Unassembled WGS sequence"/>
</dbReference>
<reference evidence="3" key="2">
    <citation type="submission" date="2023-06" db="EMBL/GenBank/DDBJ databases">
        <authorList>
            <person name="Swenson N.G."/>
            <person name="Wegrzyn J.L."/>
            <person name="Mcevoy S.L."/>
        </authorList>
    </citation>
    <scope>NUCLEOTIDE SEQUENCE</scope>
    <source>
        <strain evidence="3">NS2018</strain>
        <tissue evidence="3">Leaf</tissue>
    </source>
</reference>
<dbReference type="EMBL" id="JAUESC010000004">
    <property type="protein sequence ID" value="KAK0598075.1"/>
    <property type="molecule type" value="Genomic_DNA"/>
</dbReference>
<dbReference type="PANTHER" id="PTHR24128:SF112">
    <property type="entry name" value="OS06G0292400 PROTEIN"/>
    <property type="match status" value="1"/>
</dbReference>
<evidence type="ECO:0000313" key="3">
    <source>
        <dbReference type="EMBL" id="KAK0598075.1"/>
    </source>
</evidence>
<dbReference type="PANTHER" id="PTHR24128">
    <property type="entry name" value="HOMEOBOX PROTEIN WARIAI"/>
    <property type="match status" value="1"/>
</dbReference>
<evidence type="ECO:0000256" key="2">
    <source>
        <dbReference type="SAM" id="Phobius"/>
    </source>
</evidence>
<feature type="region of interest" description="Disordered" evidence="1">
    <location>
        <begin position="222"/>
        <end position="249"/>
    </location>
</feature>
<accession>A0AA39VZC9</accession>
<keyword evidence="2" id="KW-1133">Transmembrane helix</keyword>
<evidence type="ECO:0008006" key="5">
    <source>
        <dbReference type="Google" id="ProtNLM"/>
    </source>
</evidence>
<feature type="transmembrane region" description="Helical" evidence="2">
    <location>
        <begin position="447"/>
        <end position="468"/>
    </location>
</feature>
<evidence type="ECO:0000313" key="4">
    <source>
        <dbReference type="Proteomes" id="UP001168877"/>
    </source>
</evidence>
<feature type="transmembrane region" description="Helical" evidence="2">
    <location>
        <begin position="298"/>
        <end position="321"/>
    </location>
</feature>
<dbReference type="SUPFAM" id="SSF48403">
    <property type="entry name" value="Ankyrin repeat"/>
    <property type="match status" value="1"/>
</dbReference>
<dbReference type="Gene3D" id="1.25.40.20">
    <property type="entry name" value="Ankyrin repeat-containing domain"/>
    <property type="match status" value="1"/>
</dbReference>
<proteinExistence type="predicted"/>
<dbReference type="InterPro" id="IPR002110">
    <property type="entry name" value="Ankyrin_rpt"/>
</dbReference>
<name>A0AA39VZC9_ACESA</name>
<feature type="transmembrane region" description="Helical" evidence="2">
    <location>
        <begin position="347"/>
        <end position="370"/>
    </location>
</feature>
<feature type="transmembrane region" description="Helical" evidence="2">
    <location>
        <begin position="377"/>
        <end position="402"/>
    </location>
</feature>
<dbReference type="SMART" id="SM00248">
    <property type="entry name" value="ANK"/>
    <property type="match status" value="4"/>
</dbReference>
<reference evidence="3" key="1">
    <citation type="journal article" date="2022" name="Plant J.">
        <title>Strategies of tolerance reflected in two North American maple genomes.</title>
        <authorList>
            <person name="McEvoy S.L."/>
            <person name="Sezen U.U."/>
            <person name="Trouern-Trend A."/>
            <person name="McMahon S.M."/>
            <person name="Schaberg P.G."/>
            <person name="Yang J."/>
            <person name="Wegrzyn J.L."/>
            <person name="Swenson N.G."/>
        </authorList>
    </citation>
    <scope>NUCLEOTIDE SEQUENCE</scope>
    <source>
        <strain evidence="3">NS2018</strain>
    </source>
</reference>
<dbReference type="AlphaFoldDB" id="A0AA39VZC9"/>
<organism evidence="3 4">
    <name type="scientific">Acer saccharum</name>
    <name type="common">Sugar maple</name>
    <dbReference type="NCBI Taxonomy" id="4024"/>
    <lineage>
        <taxon>Eukaryota</taxon>
        <taxon>Viridiplantae</taxon>
        <taxon>Streptophyta</taxon>
        <taxon>Embryophyta</taxon>
        <taxon>Tracheophyta</taxon>
        <taxon>Spermatophyta</taxon>
        <taxon>Magnoliopsida</taxon>
        <taxon>eudicotyledons</taxon>
        <taxon>Gunneridae</taxon>
        <taxon>Pentapetalae</taxon>
        <taxon>rosids</taxon>
        <taxon>malvids</taxon>
        <taxon>Sapindales</taxon>
        <taxon>Sapindaceae</taxon>
        <taxon>Hippocastanoideae</taxon>
        <taxon>Acereae</taxon>
        <taxon>Acer</taxon>
    </lineage>
</organism>
<comment type="caution">
    <text evidence="3">The sequence shown here is derived from an EMBL/GenBank/DDBJ whole genome shotgun (WGS) entry which is preliminary data.</text>
</comment>
<feature type="transmembrane region" description="Helical" evidence="2">
    <location>
        <begin position="414"/>
        <end position="435"/>
    </location>
</feature>
<keyword evidence="2" id="KW-0812">Transmembrane</keyword>
<gene>
    <name evidence="3" type="ORF">LWI29_031391</name>
</gene>